<reference evidence="3" key="1">
    <citation type="journal article" date="2015" name="Microbiology">
        <title>Genome of Methanoregula boonei 6A8 reveals adaptations to oligotrophic peatland environments.</title>
        <authorList>
            <person name="Braeuer S."/>
            <person name="Cadillo-Quiroz H."/>
            <person name="Kyrpides N."/>
            <person name="Woyke T."/>
            <person name="Goodwin L."/>
            <person name="Detter C."/>
            <person name="Podell S."/>
            <person name="Yavitt J.B."/>
            <person name="Zinder S.H."/>
        </authorList>
    </citation>
    <scope>NUCLEOTIDE SEQUENCE [LARGE SCALE GENOMIC DNA]</scope>
    <source>
        <strain evidence="3">DSM 21154 / JCM 14090 / 6A8</strain>
    </source>
</reference>
<keyword evidence="3" id="KW-1185">Reference proteome</keyword>
<feature type="region of interest" description="Disordered" evidence="1">
    <location>
        <begin position="129"/>
        <end position="148"/>
    </location>
</feature>
<name>A7I9L3_METB6</name>
<dbReference type="AlphaFoldDB" id="A7I9L3"/>
<dbReference type="RefSeq" id="WP_012107477.1">
    <property type="nucleotide sequence ID" value="NC_009712.1"/>
</dbReference>
<proteinExistence type="predicted"/>
<dbReference type="OrthoDB" id="107259at2157"/>
<feature type="region of interest" description="Disordered" evidence="1">
    <location>
        <begin position="101"/>
        <end position="124"/>
    </location>
</feature>
<evidence type="ECO:0000313" key="3">
    <source>
        <dbReference type="Proteomes" id="UP000002408"/>
    </source>
</evidence>
<evidence type="ECO:0000313" key="2">
    <source>
        <dbReference type="EMBL" id="ABS56424.1"/>
    </source>
</evidence>
<protein>
    <submittedName>
        <fullName evidence="2">Uncharacterized protein</fullName>
    </submittedName>
</protein>
<feature type="region of interest" description="Disordered" evidence="1">
    <location>
        <begin position="184"/>
        <end position="213"/>
    </location>
</feature>
<dbReference type="STRING" id="456442.Mboo_1909"/>
<dbReference type="HOGENOM" id="CLU_1212606_0_0_2"/>
<sequence length="243" mass="26824">MQLPRGTFREIQKSRKAREILTELERSRFSGICSISCPDGICTLVFHTGKSILAEYNTAKGDAALESLFASFEEEAVDAALSTLDEAQIRLSLEFNKREQVVSPNPSRKQEKPVHPDILPAHPAPRVLAKKTSPAPTAGNPPPGSEVTRLITHPVEKTPRPPLAGPRNPIVGPPPLIRAEKIHVQKEELTEPVPPSKESGKTSLESDLDTLDSMNLDQVKSKIRDECKTMVKHLKLDHLMDKD</sequence>
<dbReference type="Proteomes" id="UP000002408">
    <property type="component" value="Chromosome"/>
</dbReference>
<dbReference type="EMBL" id="CP000780">
    <property type="protein sequence ID" value="ABS56424.1"/>
    <property type="molecule type" value="Genomic_DNA"/>
</dbReference>
<dbReference type="eggNOG" id="arCOG09603">
    <property type="taxonomic scope" value="Archaea"/>
</dbReference>
<evidence type="ECO:0000256" key="1">
    <source>
        <dbReference type="SAM" id="MobiDB-lite"/>
    </source>
</evidence>
<organism evidence="2 3">
    <name type="scientific">Methanoregula boonei (strain DSM 21154 / JCM 14090 / 6A8)</name>
    <dbReference type="NCBI Taxonomy" id="456442"/>
    <lineage>
        <taxon>Archaea</taxon>
        <taxon>Methanobacteriati</taxon>
        <taxon>Methanobacteriota</taxon>
        <taxon>Stenosarchaea group</taxon>
        <taxon>Methanomicrobia</taxon>
        <taxon>Methanomicrobiales</taxon>
        <taxon>Methanoregulaceae</taxon>
        <taxon>Methanoregula</taxon>
    </lineage>
</organism>
<dbReference type="GeneID" id="25393945"/>
<accession>A7I9L3</accession>
<dbReference type="KEGG" id="mbn:Mboo_1909"/>
<gene>
    <name evidence="2" type="ordered locus">Mboo_1909</name>
</gene>